<evidence type="ECO:0000259" key="1">
    <source>
        <dbReference type="Pfam" id="PF00082"/>
    </source>
</evidence>
<name>A0A2S4MKY1_9HYPH</name>
<sequence>MAEPDNFDATDRQHIPIDVFRETAAYTFPSRNQERKPLRGDYAAHAAHLLDQLATALGDVPLPADDPRLAVQGLKSGTIVEITTLPPAEDSRTKAVKVPTALEFPTQDVVVLRSERNDDRTESALLFVPDDARAFLQGRISEYGRDPGNQRRPDVERFEVVEEVRAIDTGSLFTGAVDLAAPDIVWWELWVRQPVALADRLVNAARNVNIDVHDDRLIFPDTTVLFLHGTAATVALFATRVPGAITEIRRATGTIEPFLDRGETGLGQHDWVAELSQRVSAPANDAPVVCTLDTGVAAAHPLIAPGLRGAWAYDAAWGADDHQPNGGHGTPLAGLVLYGDFEPLMNDSRPVTLTHGAESMKLLPPHGFPPSKPPSYGVVTQGAVSAVEIERPDALRSFCIATSATDFPPSRPSTWSGALDQIIAGAMPGEVDDKVAASERPKRLMVVATGNVSGGMAVDVLPSQPLEDPSQSWNALTIGGFTRKEQPPAPPPVLQAAVPANHRSPFSRGSQSLPDDLTPIKPEVLFEAGNMMSDATGFCGWDASVSLLSAGSDVVGEPLVPFWATSAAAGMAGNFVGRLQAARPDLWPETHRALIVDSARWPEPIRKKFIGTGAHWKTGKAATKAKKQAMLREFGYGVPDIGRAVLSARNDATLVAQAELQPFAIGADGRTGVFNEMHFYDLPWPKTALEQLENEIVTMKVTLSYFIEPNLTGKAATRPDTYRSFGLRFDMKKRAETSARFRSRISASQAKDGTEADGETSCWLLGPKAIQAGSLHCDLWRGRAIDLAGHDAIAVYPVGGWWKSHVGQKRVADKARYALVISISAPGQQVDLYSEITTLVDTKEIEVLLG</sequence>
<dbReference type="InterPro" id="IPR000209">
    <property type="entry name" value="Peptidase_S8/S53_dom"/>
</dbReference>
<proteinExistence type="predicted"/>
<dbReference type="InterPro" id="IPR036852">
    <property type="entry name" value="Peptidase_S8/S53_dom_sf"/>
</dbReference>
<feature type="domain" description="Peptidase S8/S53" evidence="1">
    <location>
        <begin position="286"/>
        <end position="637"/>
    </location>
</feature>
<dbReference type="EMBL" id="PQFZ01000002">
    <property type="protein sequence ID" value="POR55295.1"/>
    <property type="molecule type" value="Genomic_DNA"/>
</dbReference>
<dbReference type="GO" id="GO:0006508">
    <property type="term" value="P:proteolysis"/>
    <property type="evidence" value="ECO:0007669"/>
    <property type="project" value="InterPro"/>
</dbReference>
<dbReference type="SUPFAM" id="SSF52743">
    <property type="entry name" value="Subtilisin-like"/>
    <property type="match status" value="1"/>
</dbReference>
<dbReference type="Gene3D" id="3.40.50.200">
    <property type="entry name" value="Peptidase S8/S53 domain"/>
    <property type="match status" value="1"/>
</dbReference>
<evidence type="ECO:0000313" key="3">
    <source>
        <dbReference type="Proteomes" id="UP000236919"/>
    </source>
</evidence>
<comment type="caution">
    <text evidence="2">The sequence shown here is derived from an EMBL/GenBank/DDBJ whole genome shotgun (WGS) entry which is preliminary data.</text>
</comment>
<gene>
    <name evidence="2" type="ORF">CYD53_102181</name>
</gene>
<accession>A0A2S4MKY1</accession>
<evidence type="ECO:0000313" key="2">
    <source>
        <dbReference type="EMBL" id="POR55295.1"/>
    </source>
</evidence>
<dbReference type="CDD" id="cd04847">
    <property type="entry name" value="Peptidases_S8_Subtilisin_like_2"/>
    <property type="match status" value="1"/>
</dbReference>
<dbReference type="Pfam" id="PF00082">
    <property type="entry name" value="Peptidase_S8"/>
    <property type="match status" value="1"/>
</dbReference>
<dbReference type="RefSeq" id="WP_103716836.1">
    <property type="nucleotide sequence ID" value="NZ_PQFZ01000002.1"/>
</dbReference>
<organism evidence="2 3">
    <name type="scientific">Bosea psychrotolerans</name>
    <dbReference type="NCBI Taxonomy" id="1871628"/>
    <lineage>
        <taxon>Bacteria</taxon>
        <taxon>Pseudomonadati</taxon>
        <taxon>Pseudomonadota</taxon>
        <taxon>Alphaproteobacteria</taxon>
        <taxon>Hyphomicrobiales</taxon>
        <taxon>Boseaceae</taxon>
        <taxon>Bosea</taxon>
    </lineage>
</organism>
<keyword evidence="3" id="KW-1185">Reference proteome</keyword>
<dbReference type="AlphaFoldDB" id="A0A2S4MKY1"/>
<reference evidence="2 3" key="1">
    <citation type="submission" date="2018-01" db="EMBL/GenBank/DDBJ databases">
        <title>Genomic Encyclopedia of Type Strains, Phase III (KMG-III): the genomes of soil and plant-associated and newly described type strains.</title>
        <authorList>
            <person name="Whitman W."/>
        </authorList>
    </citation>
    <scope>NUCLEOTIDE SEQUENCE [LARGE SCALE GENOMIC DNA]</scope>
    <source>
        <strain evidence="2 3">1131</strain>
    </source>
</reference>
<dbReference type="GO" id="GO:0004252">
    <property type="term" value="F:serine-type endopeptidase activity"/>
    <property type="evidence" value="ECO:0007669"/>
    <property type="project" value="InterPro"/>
</dbReference>
<dbReference type="Proteomes" id="UP000236919">
    <property type="component" value="Unassembled WGS sequence"/>
</dbReference>
<protein>
    <submittedName>
        <fullName evidence="2">Subtilase family protein</fullName>
    </submittedName>
</protein>
<dbReference type="OrthoDB" id="9768989at2"/>
<dbReference type="InterPro" id="IPR034074">
    <property type="entry name" value="Y4bN_pept_dom"/>
</dbReference>